<dbReference type="EMBL" id="CP010899">
    <property type="protein sequence ID" value="ALA97704.1"/>
    <property type="molecule type" value="Genomic_DNA"/>
</dbReference>
<gene>
    <name evidence="2" type="ORF">SKUN_00814</name>
</gene>
<feature type="transmembrane region" description="Helical" evidence="1">
    <location>
        <begin position="12"/>
        <end position="37"/>
    </location>
</feature>
<dbReference type="Proteomes" id="UP000062963">
    <property type="component" value="Chromosome"/>
</dbReference>
<accession>A0A0K2JGI7</accession>
<reference evidence="2 3" key="1">
    <citation type="journal article" date="2015" name="Genome Announc.">
        <title>Complete Genome Sequence of Spiroplasma kunkelii Strain CR2-3x, Causal Agent of Corn Stunt Disease in Zea mays L.</title>
        <authorList>
            <person name="Davis R.E."/>
            <person name="Shao J."/>
            <person name="Dally E.L."/>
            <person name="Zhao Y."/>
            <person name="Gasparich G.E."/>
            <person name="Gaynor B.J."/>
            <person name="Athey J.C."/>
            <person name="Harrison N.A."/>
            <person name="Donofrio N."/>
        </authorList>
    </citation>
    <scope>NUCLEOTIDE SEQUENCE [LARGE SCALE GENOMIC DNA]</scope>
    <source>
        <strain evidence="2 3">CR2-3x</strain>
    </source>
</reference>
<proteinExistence type="predicted"/>
<dbReference type="STRING" id="273035.SKUN_00814"/>
<evidence type="ECO:0000313" key="2">
    <source>
        <dbReference type="EMBL" id="ALA97704.1"/>
    </source>
</evidence>
<keyword evidence="1" id="KW-0812">Transmembrane</keyword>
<dbReference type="KEGG" id="skn:SKUN_00814"/>
<evidence type="ECO:0000256" key="1">
    <source>
        <dbReference type="SAM" id="Phobius"/>
    </source>
</evidence>
<dbReference type="AlphaFoldDB" id="A0A0K2JGI7"/>
<evidence type="ECO:0000313" key="3">
    <source>
        <dbReference type="Proteomes" id="UP000062963"/>
    </source>
</evidence>
<organism evidence="2 3">
    <name type="scientific">Spiroplasma kunkelii CR2-3x</name>
    <dbReference type="NCBI Taxonomy" id="273035"/>
    <lineage>
        <taxon>Bacteria</taxon>
        <taxon>Bacillati</taxon>
        <taxon>Mycoplasmatota</taxon>
        <taxon>Mollicutes</taxon>
        <taxon>Entomoplasmatales</taxon>
        <taxon>Spiroplasmataceae</taxon>
        <taxon>Spiroplasma</taxon>
    </lineage>
</organism>
<sequence>MLNNLSKKMKFIWLGILSVVLSIFLIIGIGLNLLIVYKFINSLKTQIQRAFPQGKFVINSKIKIYETLTNTVLKTSYEADILSSLNFYEKPDENETIKQKYLQFA</sequence>
<keyword evidence="1" id="KW-0472">Membrane</keyword>
<keyword evidence="3" id="KW-1185">Reference proteome</keyword>
<dbReference type="PATRIC" id="fig|273035.7.peg.992"/>
<protein>
    <recommendedName>
        <fullName evidence="4">Sensor histidine kinase</fullName>
    </recommendedName>
</protein>
<keyword evidence="1" id="KW-1133">Transmembrane helix</keyword>
<dbReference type="RefSeq" id="WP_235511348.1">
    <property type="nucleotide sequence ID" value="NZ_CP010899.1"/>
</dbReference>
<evidence type="ECO:0008006" key="4">
    <source>
        <dbReference type="Google" id="ProtNLM"/>
    </source>
</evidence>
<name>A0A0K2JGI7_SPIKU</name>